<gene>
    <name evidence="6" type="ORF">ACFOGJ_11425</name>
</gene>
<feature type="transmembrane region" description="Helical" evidence="4">
    <location>
        <begin position="12"/>
        <end position="31"/>
    </location>
</feature>
<keyword evidence="3 4" id="KW-0472">Membrane</keyword>
<evidence type="ECO:0000313" key="6">
    <source>
        <dbReference type="EMBL" id="MFC3227846.1"/>
    </source>
</evidence>
<dbReference type="RefSeq" id="WP_379900366.1">
    <property type="nucleotide sequence ID" value="NZ_JBHRTR010000025.1"/>
</dbReference>
<keyword evidence="1 4" id="KW-0812">Transmembrane</keyword>
<keyword evidence="2 4" id="KW-1133">Transmembrane helix</keyword>
<organism evidence="6 7">
    <name type="scientific">Marinibaculum pumilum</name>
    <dbReference type="NCBI Taxonomy" id="1766165"/>
    <lineage>
        <taxon>Bacteria</taxon>
        <taxon>Pseudomonadati</taxon>
        <taxon>Pseudomonadota</taxon>
        <taxon>Alphaproteobacteria</taxon>
        <taxon>Rhodospirillales</taxon>
        <taxon>Rhodospirillaceae</taxon>
        <taxon>Marinibaculum</taxon>
    </lineage>
</organism>
<evidence type="ECO:0000256" key="4">
    <source>
        <dbReference type="SAM" id="Phobius"/>
    </source>
</evidence>
<keyword evidence="7" id="KW-1185">Reference proteome</keyword>
<feature type="transmembrane region" description="Helical" evidence="4">
    <location>
        <begin position="75"/>
        <end position="98"/>
    </location>
</feature>
<evidence type="ECO:0000259" key="5">
    <source>
        <dbReference type="PROSITE" id="PS50850"/>
    </source>
</evidence>
<dbReference type="InterPro" id="IPR020846">
    <property type="entry name" value="MFS_dom"/>
</dbReference>
<proteinExistence type="predicted"/>
<dbReference type="PANTHER" id="PTHR23546">
    <property type="entry name" value="TRANSPORT PROTEIN"/>
    <property type="match status" value="1"/>
</dbReference>
<evidence type="ECO:0000256" key="3">
    <source>
        <dbReference type="ARBA" id="ARBA00023136"/>
    </source>
</evidence>
<dbReference type="PROSITE" id="PS50850">
    <property type="entry name" value="MFS"/>
    <property type="match status" value="1"/>
</dbReference>
<feature type="transmembrane region" description="Helical" evidence="4">
    <location>
        <begin position="292"/>
        <end position="310"/>
    </location>
</feature>
<feature type="transmembrane region" description="Helical" evidence="4">
    <location>
        <begin position="260"/>
        <end position="285"/>
    </location>
</feature>
<accession>A0ABV7KZR5</accession>
<reference evidence="7" key="1">
    <citation type="journal article" date="2019" name="Int. J. Syst. Evol. Microbiol.">
        <title>The Global Catalogue of Microorganisms (GCM) 10K type strain sequencing project: providing services to taxonomists for standard genome sequencing and annotation.</title>
        <authorList>
            <consortium name="The Broad Institute Genomics Platform"/>
            <consortium name="The Broad Institute Genome Sequencing Center for Infectious Disease"/>
            <person name="Wu L."/>
            <person name="Ma J."/>
        </authorList>
    </citation>
    <scope>NUCLEOTIDE SEQUENCE [LARGE SCALE GENOMIC DNA]</scope>
    <source>
        <strain evidence="7">KCTC 42964</strain>
    </source>
</reference>
<evidence type="ECO:0000313" key="7">
    <source>
        <dbReference type="Proteomes" id="UP001595528"/>
    </source>
</evidence>
<comment type="caution">
    <text evidence="6">The sequence shown here is derived from an EMBL/GenBank/DDBJ whole genome shotgun (WGS) entry which is preliminary data.</text>
</comment>
<protein>
    <submittedName>
        <fullName evidence="6">MFS transporter</fullName>
    </submittedName>
</protein>
<dbReference type="Gene3D" id="1.20.1250.20">
    <property type="entry name" value="MFS general substrate transporter like domains"/>
    <property type="match status" value="1"/>
</dbReference>
<dbReference type="Pfam" id="PF07690">
    <property type="entry name" value="MFS_1"/>
    <property type="match status" value="1"/>
</dbReference>
<feature type="transmembrane region" description="Helical" evidence="4">
    <location>
        <begin position="379"/>
        <end position="400"/>
    </location>
</feature>
<dbReference type="InterPro" id="IPR036259">
    <property type="entry name" value="MFS_trans_sf"/>
</dbReference>
<feature type="transmembrane region" description="Helical" evidence="4">
    <location>
        <begin position="153"/>
        <end position="172"/>
    </location>
</feature>
<dbReference type="Proteomes" id="UP001595528">
    <property type="component" value="Unassembled WGS sequence"/>
</dbReference>
<evidence type="ECO:0000256" key="1">
    <source>
        <dbReference type="ARBA" id="ARBA00022692"/>
    </source>
</evidence>
<feature type="transmembrane region" description="Helical" evidence="4">
    <location>
        <begin position="350"/>
        <end position="373"/>
    </location>
</feature>
<feature type="transmembrane region" description="Helical" evidence="4">
    <location>
        <begin position="178"/>
        <end position="198"/>
    </location>
</feature>
<dbReference type="EMBL" id="JBHRTR010000025">
    <property type="protein sequence ID" value="MFC3227846.1"/>
    <property type="molecule type" value="Genomic_DNA"/>
</dbReference>
<feature type="transmembrane region" description="Helical" evidence="4">
    <location>
        <begin position="219"/>
        <end position="240"/>
    </location>
</feature>
<feature type="transmembrane region" description="Helical" evidence="4">
    <location>
        <begin position="110"/>
        <end position="132"/>
    </location>
</feature>
<dbReference type="PANTHER" id="PTHR23546:SF1">
    <property type="entry name" value="MEMBRANE PROTEIN"/>
    <property type="match status" value="1"/>
</dbReference>
<name>A0ABV7KZR5_9PROT</name>
<feature type="domain" description="Major facilitator superfamily (MFS) profile" evidence="5">
    <location>
        <begin position="1"/>
        <end position="402"/>
    </location>
</feature>
<dbReference type="SUPFAM" id="SSF103473">
    <property type="entry name" value="MFS general substrate transporter"/>
    <property type="match status" value="1"/>
</dbReference>
<feature type="transmembrane region" description="Helical" evidence="4">
    <location>
        <begin position="43"/>
        <end position="63"/>
    </location>
</feature>
<evidence type="ECO:0000256" key="2">
    <source>
        <dbReference type="ARBA" id="ARBA00022989"/>
    </source>
</evidence>
<dbReference type="InterPro" id="IPR011701">
    <property type="entry name" value="MFS"/>
</dbReference>
<feature type="transmembrane region" description="Helical" evidence="4">
    <location>
        <begin position="316"/>
        <end position="338"/>
    </location>
</feature>
<sequence length="409" mass="40279">MAFSPAPLGRWALLGGLAGNAAGHAYVFAVLPPLGRQFGLSDMQTGLLLGLGALALILAAPAWGFAAERWGRRPVLLVGLAAAASGCLLLGLVVRAALDGDATALSGGDSLFAVLLVVRLLQSVLGGGLLPAAQAVMADTTPAAGRAGGMGRLGAAFGLGAILGAGLAWGLAEGRTGLGFMLAAALILVSLLAVARWLPEPGQPVRRQAISAIARGRLSLTRIGPFLAVTLMGVAVYALLQQVTGLRLQDAFGLAPAAAAAAAGGVLTLSAAAMVVAQALLVGWLGWSPRRLMVAGALAGLLAMMALPVVESRTALAIAMAAAGLGLGLLLPGNLASLSLRAGMQAQARAAGINAIGQGLGMVAGPVLGAALYQVAPAAPYLAAAVLLAAAGLVALLAGATERETADGR</sequence>